<keyword evidence="2" id="KW-0255">Endonuclease</keyword>
<dbReference type="RefSeq" id="WP_273597104.1">
    <property type="nucleotide sequence ID" value="NZ_JAQQXS010000010.1"/>
</dbReference>
<dbReference type="Proteomes" id="UP001219862">
    <property type="component" value="Unassembled WGS sequence"/>
</dbReference>
<sequence length="257" mass="28697">MFELAVRAALPYVLALGLVGPAWADTTVRGQVLSVSGGDVITLVDARHREHRLQLAFIDTPELGQPFGDEAQSALAALVLGREVTASLRGKGEDGTIQAEVIEPHGNLVNLELVRRGLAWHDYFDAQGKSERDQYEAALKAAQQARQGMWALDRLEPPRDYRARASQVMRWWFYAVFALAGFTLLGLIFTIYDKRIAAWLDRQDELTKSSAEAYRLARIQSEAEAAEREKTRDIANREMDRLAAIRHASAQQGKDHS</sequence>
<evidence type="ECO:0000256" key="3">
    <source>
        <dbReference type="ARBA" id="ARBA00022801"/>
    </source>
</evidence>
<evidence type="ECO:0000259" key="5">
    <source>
        <dbReference type="PROSITE" id="PS50830"/>
    </source>
</evidence>
<organism evidence="6 7">
    <name type="scientific">Roseateles koreensis</name>
    <dbReference type="NCBI Taxonomy" id="2987526"/>
    <lineage>
        <taxon>Bacteria</taxon>
        <taxon>Pseudomonadati</taxon>
        <taxon>Pseudomonadota</taxon>
        <taxon>Betaproteobacteria</taxon>
        <taxon>Burkholderiales</taxon>
        <taxon>Sphaerotilaceae</taxon>
        <taxon>Roseateles</taxon>
    </lineage>
</organism>
<keyword evidence="7" id="KW-1185">Reference proteome</keyword>
<keyword evidence="4" id="KW-0472">Membrane</keyword>
<reference evidence="6 7" key="1">
    <citation type="submission" date="2022-10" db="EMBL/GenBank/DDBJ databases">
        <title>paucibacter sp. hw8 Genome sequencing.</title>
        <authorList>
            <person name="Park S."/>
        </authorList>
    </citation>
    <scope>NUCLEOTIDE SEQUENCE [LARGE SCALE GENOMIC DNA]</scope>
    <source>
        <strain evidence="7">hw8</strain>
    </source>
</reference>
<dbReference type="EMBL" id="JAQQXS010000010">
    <property type="protein sequence ID" value="MDC8785989.1"/>
    <property type="molecule type" value="Genomic_DNA"/>
</dbReference>
<gene>
    <name evidence="6" type="ORF">PRZ01_12390</name>
</gene>
<protein>
    <submittedName>
        <fullName evidence="6">Thermonuclease family protein</fullName>
    </submittedName>
</protein>
<dbReference type="Pfam" id="PF00565">
    <property type="entry name" value="SNase"/>
    <property type="match status" value="1"/>
</dbReference>
<evidence type="ECO:0000256" key="2">
    <source>
        <dbReference type="ARBA" id="ARBA00022759"/>
    </source>
</evidence>
<comment type="caution">
    <text evidence="6">The sequence shown here is derived from an EMBL/GenBank/DDBJ whole genome shotgun (WGS) entry which is preliminary data.</text>
</comment>
<evidence type="ECO:0000256" key="1">
    <source>
        <dbReference type="ARBA" id="ARBA00022722"/>
    </source>
</evidence>
<evidence type="ECO:0000313" key="7">
    <source>
        <dbReference type="Proteomes" id="UP001219862"/>
    </source>
</evidence>
<feature type="domain" description="TNase-like" evidence="5">
    <location>
        <begin position="26"/>
        <end position="152"/>
    </location>
</feature>
<accession>A0ABT5KSV2</accession>
<dbReference type="SMART" id="SM00318">
    <property type="entry name" value="SNc"/>
    <property type="match status" value="1"/>
</dbReference>
<dbReference type="SUPFAM" id="SSF50199">
    <property type="entry name" value="Staphylococcal nuclease"/>
    <property type="match status" value="1"/>
</dbReference>
<keyword evidence="1" id="KW-0540">Nuclease</keyword>
<dbReference type="PANTHER" id="PTHR12302">
    <property type="entry name" value="EBNA2 BINDING PROTEIN P100"/>
    <property type="match status" value="1"/>
</dbReference>
<evidence type="ECO:0000256" key="4">
    <source>
        <dbReference type="SAM" id="Phobius"/>
    </source>
</evidence>
<keyword evidence="4" id="KW-0812">Transmembrane</keyword>
<dbReference type="PANTHER" id="PTHR12302:SF3">
    <property type="entry name" value="SERINE_THREONINE-PROTEIN KINASE 31"/>
    <property type="match status" value="1"/>
</dbReference>
<keyword evidence="3" id="KW-0378">Hydrolase</keyword>
<dbReference type="InterPro" id="IPR016071">
    <property type="entry name" value="Staphylococal_nuclease_OB-fold"/>
</dbReference>
<dbReference type="InterPro" id="IPR035437">
    <property type="entry name" value="SNase_OB-fold_sf"/>
</dbReference>
<evidence type="ECO:0000313" key="6">
    <source>
        <dbReference type="EMBL" id="MDC8785989.1"/>
    </source>
</evidence>
<dbReference type="PROSITE" id="PS50830">
    <property type="entry name" value="TNASE_3"/>
    <property type="match status" value="1"/>
</dbReference>
<feature type="transmembrane region" description="Helical" evidence="4">
    <location>
        <begin position="171"/>
        <end position="192"/>
    </location>
</feature>
<proteinExistence type="predicted"/>
<keyword evidence="4" id="KW-1133">Transmembrane helix</keyword>
<name>A0ABT5KSV2_9BURK</name>
<dbReference type="Gene3D" id="2.40.50.90">
    <property type="match status" value="1"/>
</dbReference>